<evidence type="ECO:0000256" key="2">
    <source>
        <dbReference type="ARBA" id="ARBA00011353"/>
    </source>
</evidence>
<name>A0AAN6VC96_9PEZI</name>
<dbReference type="Pfam" id="PF00385">
    <property type="entry name" value="Chromo"/>
    <property type="match status" value="1"/>
</dbReference>
<dbReference type="EMBL" id="MU857406">
    <property type="protein sequence ID" value="KAK4148414.1"/>
    <property type="molecule type" value="Genomic_DNA"/>
</dbReference>
<dbReference type="GO" id="GO:0005634">
    <property type="term" value="C:nucleus"/>
    <property type="evidence" value="ECO:0007669"/>
    <property type="project" value="UniProtKB-SubCell"/>
</dbReference>
<dbReference type="InterPro" id="IPR051219">
    <property type="entry name" value="Heterochromatin_chromo-domain"/>
</dbReference>
<dbReference type="InterPro" id="IPR016197">
    <property type="entry name" value="Chromo-like_dom_sf"/>
</dbReference>
<evidence type="ECO:0000256" key="3">
    <source>
        <dbReference type="ARBA" id="ARBA00023242"/>
    </source>
</evidence>
<dbReference type="PROSITE" id="PS50013">
    <property type="entry name" value="CHROMO_2"/>
    <property type="match status" value="1"/>
</dbReference>
<keyword evidence="3" id="KW-0539">Nucleus</keyword>
<dbReference type="PANTHER" id="PTHR22812">
    <property type="entry name" value="CHROMOBOX PROTEIN"/>
    <property type="match status" value="1"/>
</dbReference>
<feature type="region of interest" description="Disordered" evidence="4">
    <location>
        <begin position="87"/>
        <end position="137"/>
    </location>
</feature>
<evidence type="ECO:0000313" key="7">
    <source>
        <dbReference type="Proteomes" id="UP001302745"/>
    </source>
</evidence>
<feature type="compositionally biased region" description="Basic residues" evidence="4">
    <location>
        <begin position="126"/>
        <end position="137"/>
    </location>
</feature>
<proteinExistence type="predicted"/>
<accession>A0AAN6VC96</accession>
<feature type="region of interest" description="Disordered" evidence="4">
    <location>
        <begin position="1"/>
        <end position="33"/>
    </location>
</feature>
<evidence type="ECO:0000256" key="4">
    <source>
        <dbReference type="SAM" id="MobiDB-lite"/>
    </source>
</evidence>
<sequence length="137" mass="15389">MVRPYNPVGIPGQEQAQSEVHANRGRVVTRTDDGVESQEWRFERILDCGKADNGRWQYLVKWDGYEEPTWQPATDLRGCDDAIWEFHDSHPEAPGPPSWVPRCKGKTAASRASPTMQTEEGSGGQRNRRGRPRAGAT</sequence>
<evidence type="ECO:0000259" key="5">
    <source>
        <dbReference type="PROSITE" id="PS50013"/>
    </source>
</evidence>
<keyword evidence="7" id="KW-1185">Reference proteome</keyword>
<organism evidence="6 7">
    <name type="scientific">Chaetomidium leptoderma</name>
    <dbReference type="NCBI Taxonomy" id="669021"/>
    <lineage>
        <taxon>Eukaryota</taxon>
        <taxon>Fungi</taxon>
        <taxon>Dikarya</taxon>
        <taxon>Ascomycota</taxon>
        <taxon>Pezizomycotina</taxon>
        <taxon>Sordariomycetes</taxon>
        <taxon>Sordariomycetidae</taxon>
        <taxon>Sordariales</taxon>
        <taxon>Chaetomiaceae</taxon>
        <taxon>Chaetomidium</taxon>
    </lineage>
</organism>
<dbReference type="InterPro" id="IPR000953">
    <property type="entry name" value="Chromo/chromo_shadow_dom"/>
</dbReference>
<dbReference type="SMART" id="SM00298">
    <property type="entry name" value="CHROMO"/>
    <property type="match status" value="1"/>
</dbReference>
<reference evidence="6" key="1">
    <citation type="journal article" date="2023" name="Mol. Phylogenet. Evol.">
        <title>Genome-scale phylogeny and comparative genomics of the fungal order Sordariales.</title>
        <authorList>
            <person name="Hensen N."/>
            <person name="Bonometti L."/>
            <person name="Westerberg I."/>
            <person name="Brannstrom I.O."/>
            <person name="Guillou S."/>
            <person name="Cros-Aarteil S."/>
            <person name="Calhoun S."/>
            <person name="Haridas S."/>
            <person name="Kuo A."/>
            <person name="Mondo S."/>
            <person name="Pangilinan J."/>
            <person name="Riley R."/>
            <person name="LaButti K."/>
            <person name="Andreopoulos B."/>
            <person name="Lipzen A."/>
            <person name="Chen C."/>
            <person name="Yan M."/>
            <person name="Daum C."/>
            <person name="Ng V."/>
            <person name="Clum A."/>
            <person name="Steindorff A."/>
            <person name="Ohm R.A."/>
            <person name="Martin F."/>
            <person name="Silar P."/>
            <person name="Natvig D.O."/>
            <person name="Lalanne C."/>
            <person name="Gautier V."/>
            <person name="Ament-Velasquez S.L."/>
            <person name="Kruys A."/>
            <person name="Hutchinson M.I."/>
            <person name="Powell A.J."/>
            <person name="Barry K."/>
            <person name="Miller A.N."/>
            <person name="Grigoriev I.V."/>
            <person name="Debuchy R."/>
            <person name="Gladieux P."/>
            <person name="Hiltunen Thoren M."/>
            <person name="Johannesson H."/>
        </authorList>
    </citation>
    <scope>NUCLEOTIDE SEQUENCE</scope>
    <source>
        <strain evidence="6">CBS 538.74</strain>
    </source>
</reference>
<dbReference type="Gene3D" id="2.40.50.40">
    <property type="match status" value="1"/>
</dbReference>
<evidence type="ECO:0000313" key="6">
    <source>
        <dbReference type="EMBL" id="KAK4148414.1"/>
    </source>
</evidence>
<evidence type="ECO:0000256" key="1">
    <source>
        <dbReference type="ARBA" id="ARBA00004123"/>
    </source>
</evidence>
<dbReference type="SUPFAM" id="SSF54160">
    <property type="entry name" value="Chromo domain-like"/>
    <property type="match status" value="1"/>
</dbReference>
<comment type="subcellular location">
    <subcellularLocation>
        <location evidence="1">Nucleus</location>
    </subcellularLocation>
</comment>
<feature type="domain" description="Chromo" evidence="5">
    <location>
        <begin position="40"/>
        <end position="98"/>
    </location>
</feature>
<dbReference type="AlphaFoldDB" id="A0AAN6VC96"/>
<comment type="caution">
    <text evidence="6">The sequence shown here is derived from an EMBL/GenBank/DDBJ whole genome shotgun (WGS) entry which is preliminary data.</text>
</comment>
<protein>
    <recommendedName>
        <fullName evidence="5">Chromo domain-containing protein</fullName>
    </recommendedName>
</protein>
<dbReference type="InterPro" id="IPR023780">
    <property type="entry name" value="Chromo_domain"/>
</dbReference>
<dbReference type="CDD" id="cd00024">
    <property type="entry name" value="CD_CSD"/>
    <property type="match status" value="1"/>
</dbReference>
<gene>
    <name evidence="6" type="ORF">C8A00DRAFT_19749</name>
</gene>
<reference evidence="6" key="2">
    <citation type="submission" date="2023-05" db="EMBL/GenBank/DDBJ databases">
        <authorList>
            <consortium name="Lawrence Berkeley National Laboratory"/>
            <person name="Steindorff A."/>
            <person name="Hensen N."/>
            <person name="Bonometti L."/>
            <person name="Westerberg I."/>
            <person name="Brannstrom I.O."/>
            <person name="Guillou S."/>
            <person name="Cros-Aarteil S."/>
            <person name="Calhoun S."/>
            <person name="Haridas S."/>
            <person name="Kuo A."/>
            <person name="Mondo S."/>
            <person name="Pangilinan J."/>
            <person name="Riley R."/>
            <person name="Labutti K."/>
            <person name="Andreopoulos B."/>
            <person name="Lipzen A."/>
            <person name="Chen C."/>
            <person name="Yanf M."/>
            <person name="Daum C."/>
            <person name="Ng V."/>
            <person name="Clum A."/>
            <person name="Ohm R."/>
            <person name="Martin F."/>
            <person name="Silar P."/>
            <person name="Natvig D."/>
            <person name="Lalanne C."/>
            <person name="Gautier V."/>
            <person name="Ament-Velasquez S.L."/>
            <person name="Kruys A."/>
            <person name="Hutchinson M.I."/>
            <person name="Powell A.J."/>
            <person name="Barry K."/>
            <person name="Miller A.N."/>
            <person name="Grigoriev I.V."/>
            <person name="Debuchy R."/>
            <person name="Gladieux P."/>
            <person name="Thoren M.H."/>
            <person name="Johannesson H."/>
        </authorList>
    </citation>
    <scope>NUCLEOTIDE SEQUENCE</scope>
    <source>
        <strain evidence="6">CBS 538.74</strain>
    </source>
</reference>
<feature type="compositionally biased region" description="Polar residues" evidence="4">
    <location>
        <begin position="110"/>
        <end position="120"/>
    </location>
</feature>
<dbReference type="Proteomes" id="UP001302745">
    <property type="component" value="Unassembled WGS sequence"/>
</dbReference>
<dbReference type="GO" id="GO:0006338">
    <property type="term" value="P:chromatin remodeling"/>
    <property type="evidence" value="ECO:0007669"/>
    <property type="project" value="UniProtKB-ARBA"/>
</dbReference>
<comment type="subunit">
    <text evidence="2">Component of the NuA4 histone acetyltransferase complex.</text>
</comment>